<feature type="signal peptide" evidence="1">
    <location>
        <begin position="1"/>
        <end position="26"/>
    </location>
</feature>
<dbReference type="AlphaFoldDB" id="A0AAJ2LWT1"/>
<feature type="chain" id="PRO_5042480771" evidence="1">
    <location>
        <begin position="27"/>
        <end position="374"/>
    </location>
</feature>
<dbReference type="Proteomes" id="UP001183582">
    <property type="component" value="Unassembled WGS sequence"/>
</dbReference>
<reference evidence="3 4" key="1">
    <citation type="submission" date="2021-06" db="EMBL/GenBank/DDBJ databases">
        <title>Genome-based taxonomic framework of Microbacterium strains isolated from marine environment, the description of four new species and reclassification of four preexisting species.</title>
        <authorList>
            <person name="Lee S.D."/>
            <person name="Kim S.-M."/>
            <person name="Byeon Y.-S."/>
            <person name="Yang H.L."/>
            <person name="Kim I.S."/>
        </authorList>
    </citation>
    <scope>NUCLEOTIDE SEQUENCE [LARGE SCALE GENOMIC DNA]</scope>
    <source>
        <strain evidence="3 4">KACC 20514</strain>
    </source>
</reference>
<proteinExistence type="predicted"/>
<comment type="caution">
    <text evidence="3">The sequence shown here is derived from an EMBL/GenBank/DDBJ whole genome shotgun (WGS) entry which is preliminary data.</text>
</comment>
<dbReference type="InterPro" id="IPR050491">
    <property type="entry name" value="AmpC-like"/>
</dbReference>
<dbReference type="PANTHER" id="PTHR46825">
    <property type="entry name" value="D-ALANYL-D-ALANINE-CARBOXYPEPTIDASE/ENDOPEPTIDASE AMPH"/>
    <property type="match status" value="1"/>
</dbReference>
<name>A0AAJ2LWT1_9MICO</name>
<dbReference type="InterPro" id="IPR012338">
    <property type="entry name" value="Beta-lactam/transpept-like"/>
</dbReference>
<dbReference type="EMBL" id="JAHWXH010000003">
    <property type="protein sequence ID" value="MDS0246685.1"/>
    <property type="molecule type" value="Genomic_DNA"/>
</dbReference>
<evidence type="ECO:0000256" key="1">
    <source>
        <dbReference type="SAM" id="SignalP"/>
    </source>
</evidence>
<dbReference type="GeneID" id="301459343"/>
<gene>
    <name evidence="3" type="ORF">KZC50_13870</name>
</gene>
<keyword evidence="1" id="KW-0732">Signal</keyword>
<dbReference type="Pfam" id="PF00144">
    <property type="entry name" value="Beta-lactamase"/>
    <property type="match status" value="1"/>
</dbReference>
<dbReference type="SUPFAM" id="SSF56601">
    <property type="entry name" value="beta-lactamase/transpeptidase-like"/>
    <property type="match status" value="1"/>
</dbReference>
<accession>A0AAJ2LWT1</accession>
<organism evidence="3 4">
    <name type="scientific">Microbacterium aurantiacum</name>
    <dbReference type="NCBI Taxonomy" id="162393"/>
    <lineage>
        <taxon>Bacteria</taxon>
        <taxon>Bacillati</taxon>
        <taxon>Actinomycetota</taxon>
        <taxon>Actinomycetes</taxon>
        <taxon>Micrococcales</taxon>
        <taxon>Microbacteriaceae</taxon>
        <taxon>Microbacterium</taxon>
    </lineage>
</organism>
<evidence type="ECO:0000259" key="2">
    <source>
        <dbReference type="Pfam" id="PF00144"/>
    </source>
</evidence>
<evidence type="ECO:0000313" key="4">
    <source>
        <dbReference type="Proteomes" id="UP001183582"/>
    </source>
</evidence>
<protein>
    <submittedName>
        <fullName evidence="3">Beta-lactamase family protein</fullName>
    </submittedName>
</protein>
<dbReference type="InterPro" id="IPR001466">
    <property type="entry name" value="Beta-lactam-related"/>
</dbReference>
<sequence>MRQRRRPRRSAILIAAGLCLTLPACTAEPAAPVSTESAPDPLAAVFGAAVEEADVPGGAIAVRRDGETRVVPVGVADEAGAAVTEDTLFAYRSVTKSLVTTVVLQLADEGVIDLDSPVPTAGTGVDGDASVSDLATMTSGIPNYSAQPGLGGLLTAQWDRSWTDTTLYALIDGVPASFAPGSSYQYSNTNTVLLGQLISDRSGRGWDEAVAERLTDPYEMDSVVYPGDRLPPPGTATGFQIDEDGTAEALPPVRASAFSAAGGMFGTAADLATWAEILGTGAAVSADAHRLRTEALAPTDADPASPEYDAYGFGIGRLDRWIGHTGSGLGFQSLAMYHGDTGTAVAIVVNATGPDSDLPARILQDLEEEILQER</sequence>
<dbReference type="Gene3D" id="3.40.710.10">
    <property type="entry name" value="DD-peptidase/beta-lactamase superfamily"/>
    <property type="match status" value="1"/>
</dbReference>
<evidence type="ECO:0000313" key="3">
    <source>
        <dbReference type="EMBL" id="MDS0246685.1"/>
    </source>
</evidence>
<feature type="domain" description="Beta-lactamase-related" evidence="2">
    <location>
        <begin position="43"/>
        <end position="363"/>
    </location>
</feature>
<dbReference type="PANTHER" id="PTHR46825:SF7">
    <property type="entry name" value="D-ALANYL-D-ALANINE CARBOXYPEPTIDASE"/>
    <property type="match status" value="1"/>
</dbReference>
<dbReference type="RefSeq" id="WP_310892069.1">
    <property type="nucleotide sequence ID" value="NZ_BAAAGR010000003.1"/>
</dbReference>